<dbReference type="EMBL" id="BJCF01000072">
    <property type="protein sequence ID" value="GCL44122.1"/>
    <property type="molecule type" value="Genomic_DNA"/>
</dbReference>
<organism evidence="1 2">
    <name type="scientific">Dolichospermum planctonicum</name>
    <dbReference type="NCBI Taxonomy" id="136072"/>
    <lineage>
        <taxon>Bacteria</taxon>
        <taxon>Bacillati</taxon>
        <taxon>Cyanobacteriota</taxon>
        <taxon>Cyanophyceae</taxon>
        <taxon>Nostocales</taxon>
        <taxon>Aphanizomenonaceae</taxon>
        <taxon>Dolichospermum</taxon>
    </lineage>
</organism>
<evidence type="ECO:0000313" key="2">
    <source>
        <dbReference type="Proteomes" id="UP000299367"/>
    </source>
</evidence>
<sequence length="47" mass="5859">MYEGFIGWVEKIRNYSILDKSEDLYYVYVIDGEWCAHIHNFFKHYKH</sequence>
<accession>A0A480AIB4</accession>
<evidence type="ECO:0000313" key="1">
    <source>
        <dbReference type="EMBL" id="GCL44122.1"/>
    </source>
</evidence>
<reference evidence="2" key="1">
    <citation type="submission" date="2019-02" db="EMBL/GenBank/DDBJ databases">
        <title>Draft genome sequence of Dolichospermum planctonicum NIES-80.</title>
        <authorList>
            <person name="Yamaguchi H."/>
            <person name="Suzuki S."/>
            <person name="Kawachi M."/>
        </authorList>
    </citation>
    <scope>NUCLEOTIDE SEQUENCE [LARGE SCALE GENOMIC DNA]</scope>
    <source>
        <strain evidence="2">NIES-80</strain>
    </source>
</reference>
<comment type="caution">
    <text evidence="1">The sequence shown here is derived from an EMBL/GenBank/DDBJ whole genome shotgun (WGS) entry which is preliminary data.</text>
</comment>
<protein>
    <submittedName>
        <fullName evidence="1">Uncharacterized protein</fullName>
    </submittedName>
</protein>
<name>A0A480AIB4_9CYAN</name>
<proteinExistence type="predicted"/>
<gene>
    <name evidence="1" type="ORF">NIES80_38470</name>
</gene>
<dbReference type="AlphaFoldDB" id="A0A480AIB4"/>
<dbReference type="Proteomes" id="UP000299367">
    <property type="component" value="Unassembled WGS sequence"/>
</dbReference>